<evidence type="ECO:0000313" key="2">
    <source>
        <dbReference type="Proteomes" id="UP000238523"/>
    </source>
</evidence>
<sequence length="107" mass="12614">MRFRWFYEGELHSSGNKSKRPGHKHDIRREFYKQFRELWRVDINLNEWMDYAAHKAVPAFQRITDRRADLVGGCYNLFLEWAAAQTKDRILSASPISASDQHLESSG</sequence>
<gene>
    <name evidence="1" type="ORF">CUJ84_Chr002984</name>
</gene>
<proteinExistence type="predicted"/>
<dbReference type="EMBL" id="CP025012">
    <property type="protein sequence ID" value="AUW43329.1"/>
    <property type="molecule type" value="Genomic_DNA"/>
</dbReference>
<organism evidence="1 2">
    <name type="scientific">Rhizobium leguminosarum</name>
    <dbReference type="NCBI Taxonomy" id="384"/>
    <lineage>
        <taxon>Bacteria</taxon>
        <taxon>Pseudomonadati</taxon>
        <taxon>Pseudomonadota</taxon>
        <taxon>Alphaproteobacteria</taxon>
        <taxon>Hyphomicrobiales</taxon>
        <taxon>Rhizobiaceae</taxon>
        <taxon>Rhizobium/Agrobacterium group</taxon>
        <taxon>Rhizobium</taxon>
    </lineage>
</organism>
<accession>A0A2K9Z523</accession>
<reference evidence="1 2" key="1">
    <citation type="submission" date="2017-11" db="EMBL/GenBank/DDBJ databases">
        <title>Complete genome of Rhizobium leguminosarum Norway, an ineffective micro-symbiont.</title>
        <authorList>
            <person name="Hoffrichter A."/>
            <person name="Liang J."/>
            <person name="Brachmann A."/>
            <person name="Marin M."/>
        </authorList>
    </citation>
    <scope>NUCLEOTIDE SEQUENCE [LARGE SCALE GENOMIC DNA]</scope>
    <source>
        <strain evidence="1 2">Norway</strain>
    </source>
</reference>
<dbReference type="AlphaFoldDB" id="A0A2K9Z523"/>
<dbReference type="Proteomes" id="UP000238523">
    <property type="component" value="Chromosome"/>
</dbReference>
<name>A0A2K9Z523_RHILE</name>
<protein>
    <submittedName>
        <fullName evidence="1">Uncharacterized protein</fullName>
    </submittedName>
</protein>
<evidence type="ECO:0000313" key="1">
    <source>
        <dbReference type="EMBL" id="AUW43329.1"/>
    </source>
</evidence>